<proteinExistence type="predicted"/>
<gene>
    <name evidence="1" type="ORF">R4Z09_22615</name>
</gene>
<protein>
    <recommendedName>
        <fullName evidence="3">DUF1737 domain-containing protein</fullName>
    </recommendedName>
</protein>
<name>A0ABZ2C8Q3_9BACI</name>
<sequence>MFYVLFCQEEEIICENFDQVMDQIAAGWKLYGYSDNKRLAESLLHECTHH</sequence>
<evidence type="ECO:0000313" key="1">
    <source>
        <dbReference type="EMBL" id="WVX80049.1"/>
    </source>
</evidence>
<reference evidence="1 2" key="1">
    <citation type="submission" date="2023-10" db="EMBL/GenBank/DDBJ databases">
        <title>Niallia locisalis sp.nov. isolated from a salt pond sample.</title>
        <authorList>
            <person name="Li X.-J."/>
            <person name="Dong L."/>
        </authorList>
    </citation>
    <scope>NUCLEOTIDE SEQUENCE [LARGE SCALE GENOMIC DNA]</scope>
    <source>
        <strain evidence="1 2">DSM 29761</strain>
    </source>
</reference>
<dbReference type="EMBL" id="CP137640">
    <property type="protein sequence ID" value="WVX80049.1"/>
    <property type="molecule type" value="Genomic_DNA"/>
</dbReference>
<evidence type="ECO:0008006" key="3">
    <source>
        <dbReference type="Google" id="ProtNLM"/>
    </source>
</evidence>
<keyword evidence="2" id="KW-1185">Reference proteome</keyword>
<evidence type="ECO:0000313" key="2">
    <source>
        <dbReference type="Proteomes" id="UP001357223"/>
    </source>
</evidence>
<dbReference type="RefSeq" id="WP_338448980.1">
    <property type="nucleotide sequence ID" value="NZ_CP137640.1"/>
</dbReference>
<dbReference type="Proteomes" id="UP001357223">
    <property type="component" value="Chromosome"/>
</dbReference>
<accession>A0ABZ2C8Q3</accession>
<organism evidence="1 2">
    <name type="scientific">Niallia oryzisoli</name>
    <dbReference type="NCBI Taxonomy" id="1737571"/>
    <lineage>
        <taxon>Bacteria</taxon>
        <taxon>Bacillati</taxon>
        <taxon>Bacillota</taxon>
        <taxon>Bacilli</taxon>
        <taxon>Bacillales</taxon>
        <taxon>Bacillaceae</taxon>
        <taxon>Niallia</taxon>
    </lineage>
</organism>